<reference evidence="6 7" key="1">
    <citation type="journal article" date="2021" name="Microbiol. Resour. Announc.">
        <title>Complete Genome Sequences of Three Human Oral Treponema parvum Isolates.</title>
        <authorList>
            <person name="Zeng H."/>
            <person name="Watt R.M."/>
        </authorList>
    </citation>
    <scope>NUCLEOTIDE SEQUENCE [LARGE SCALE GENOMIC DNA]</scope>
    <source>
        <strain evidence="6 7">ATCC 700770</strain>
    </source>
</reference>
<proteinExistence type="predicted"/>
<dbReference type="CDD" id="cd06262">
    <property type="entry name" value="metallo-hydrolase-like_MBL-fold"/>
    <property type="match status" value="1"/>
</dbReference>
<dbReference type="InterPro" id="IPR036866">
    <property type="entry name" value="RibonucZ/Hydroxyglut_hydro"/>
</dbReference>
<dbReference type="AlphaFoldDB" id="A0A975IFJ4"/>
<dbReference type="GO" id="GO:0046872">
    <property type="term" value="F:metal ion binding"/>
    <property type="evidence" value="ECO:0007669"/>
    <property type="project" value="UniProtKB-KW"/>
</dbReference>
<dbReference type="GO" id="GO:0016787">
    <property type="term" value="F:hydrolase activity"/>
    <property type="evidence" value="ECO:0007669"/>
    <property type="project" value="UniProtKB-KW"/>
</dbReference>
<evidence type="ECO:0000313" key="6">
    <source>
        <dbReference type="EMBL" id="QTQ14414.1"/>
    </source>
</evidence>
<evidence type="ECO:0000256" key="3">
    <source>
        <dbReference type="ARBA" id="ARBA00022801"/>
    </source>
</evidence>
<evidence type="ECO:0000256" key="2">
    <source>
        <dbReference type="ARBA" id="ARBA00022723"/>
    </source>
</evidence>
<dbReference type="Proteomes" id="UP000671908">
    <property type="component" value="Chromosome"/>
</dbReference>
<dbReference type="RefSeq" id="WP_210119070.1">
    <property type="nucleotide sequence ID" value="NZ_CP054142.1"/>
</dbReference>
<accession>A0A975IFJ4</accession>
<feature type="domain" description="Metallo-beta-lactamase" evidence="5">
    <location>
        <begin position="12"/>
        <end position="169"/>
    </location>
</feature>
<evidence type="ECO:0000259" key="5">
    <source>
        <dbReference type="SMART" id="SM00849"/>
    </source>
</evidence>
<dbReference type="Pfam" id="PF00753">
    <property type="entry name" value="Lactamase_B"/>
    <property type="match status" value="1"/>
</dbReference>
<keyword evidence="2" id="KW-0479">Metal-binding</keyword>
<dbReference type="SUPFAM" id="SSF56281">
    <property type="entry name" value="Metallo-hydrolase/oxidoreductase"/>
    <property type="match status" value="1"/>
</dbReference>
<keyword evidence="3" id="KW-0378">Hydrolase</keyword>
<dbReference type="Gene3D" id="3.60.15.10">
    <property type="entry name" value="Ribonuclease Z/Hydroxyacylglutathione hydrolase-like"/>
    <property type="match status" value="1"/>
</dbReference>
<evidence type="ECO:0000256" key="1">
    <source>
        <dbReference type="ARBA" id="ARBA00001947"/>
    </source>
</evidence>
<dbReference type="SMART" id="SM00849">
    <property type="entry name" value="Lactamase_B"/>
    <property type="match status" value="1"/>
</dbReference>
<gene>
    <name evidence="6" type="ORF">HRQ91_08075</name>
</gene>
<evidence type="ECO:0000313" key="7">
    <source>
        <dbReference type="Proteomes" id="UP000671908"/>
    </source>
</evidence>
<keyword evidence="4" id="KW-0862">Zinc</keyword>
<dbReference type="InterPro" id="IPR051453">
    <property type="entry name" value="MBL_Glyoxalase_II"/>
</dbReference>
<keyword evidence="7" id="KW-1185">Reference proteome</keyword>
<organism evidence="6 7">
    <name type="scientific">Treponema parvum</name>
    <dbReference type="NCBI Taxonomy" id="138851"/>
    <lineage>
        <taxon>Bacteria</taxon>
        <taxon>Pseudomonadati</taxon>
        <taxon>Spirochaetota</taxon>
        <taxon>Spirochaetia</taxon>
        <taxon>Spirochaetales</taxon>
        <taxon>Treponemataceae</taxon>
        <taxon>Treponema</taxon>
    </lineage>
</organism>
<sequence>MKIYFYLNITGFSNCYLVVNEHTKEALIVDPGKITGHMIDRLEGDGYALRAVLITHNHSSHVKGLQTLLKIYDPKIYAADLDVAQERTTVLKADGHILAAGLKIQYMSLPGHTADSMIYKIGQVIFTGDTVSAGKISSTGSLYRKKMLIENIKTKIFSQPDDTILLPGHGPITTVGTEKHFNSDIVL</sequence>
<comment type="cofactor">
    <cofactor evidence="1">
        <name>Zn(2+)</name>
        <dbReference type="ChEBI" id="CHEBI:29105"/>
    </cofactor>
</comment>
<name>A0A975IFJ4_9SPIR</name>
<dbReference type="KEGG" id="tpav:HRQ91_08075"/>
<protein>
    <submittedName>
        <fullName evidence="6">MBL fold metallo-hydrolase</fullName>
    </submittedName>
</protein>
<dbReference type="EMBL" id="CP054142">
    <property type="protein sequence ID" value="QTQ14414.1"/>
    <property type="molecule type" value="Genomic_DNA"/>
</dbReference>
<dbReference type="PANTHER" id="PTHR46233">
    <property type="entry name" value="HYDROXYACYLGLUTATHIONE HYDROLASE GLOC"/>
    <property type="match status" value="1"/>
</dbReference>
<dbReference type="PANTHER" id="PTHR46233:SF3">
    <property type="entry name" value="HYDROXYACYLGLUTATHIONE HYDROLASE GLOC"/>
    <property type="match status" value="1"/>
</dbReference>
<dbReference type="InterPro" id="IPR001279">
    <property type="entry name" value="Metallo-B-lactamas"/>
</dbReference>
<evidence type="ECO:0000256" key="4">
    <source>
        <dbReference type="ARBA" id="ARBA00022833"/>
    </source>
</evidence>